<keyword evidence="1" id="KW-0732">Signal</keyword>
<protein>
    <recommendedName>
        <fullName evidence="4">Cyanovirin-N domain-containing protein</fullName>
    </recommendedName>
</protein>
<accession>A0A9P6B255</accession>
<feature type="chain" id="PRO_5040238720" description="Cyanovirin-N domain-containing protein" evidence="1">
    <location>
        <begin position="23"/>
        <end position="141"/>
    </location>
</feature>
<dbReference type="AlphaFoldDB" id="A0A9P6B255"/>
<keyword evidence="3" id="KW-1185">Reference proteome</keyword>
<feature type="signal peptide" evidence="1">
    <location>
        <begin position="1"/>
        <end position="22"/>
    </location>
</feature>
<evidence type="ECO:0000256" key="1">
    <source>
        <dbReference type="SAM" id="SignalP"/>
    </source>
</evidence>
<proteinExistence type="predicted"/>
<reference evidence="2" key="1">
    <citation type="journal article" date="2020" name="Nat. Commun.">
        <title>Large-scale genome sequencing of mycorrhizal fungi provides insights into the early evolution of symbiotic traits.</title>
        <authorList>
            <person name="Miyauchi S."/>
            <person name="Kiss E."/>
            <person name="Kuo A."/>
            <person name="Drula E."/>
            <person name="Kohler A."/>
            <person name="Sanchez-Garcia M."/>
            <person name="Morin E."/>
            <person name="Andreopoulos B."/>
            <person name="Barry K.W."/>
            <person name="Bonito G."/>
            <person name="Buee M."/>
            <person name="Carver A."/>
            <person name="Chen C."/>
            <person name="Cichocki N."/>
            <person name="Clum A."/>
            <person name="Culley D."/>
            <person name="Crous P.W."/>
            <person name="Fauchery L."/>
            <person name="Girlanda M."/>
            <person name="Hayes R.D."/>
            <person name="Keri Z."/>
            <person name="LaButti K."/>
            <person name="Lipzen A."/>
            <person name="Lombard V."/>
            <person name="Magnuson J."/>
            <person name="Maillard F."/>
            <person name="Murat C."/>
            <person name="Nolan M."/>
            <person name="Ohm R.A."/>
            <person name="Pangilinan J."/>
            <person name="Pereira M.F."/>
            <person name="Perotto S."/>
            <person name="Peter M."/>
            <person name="Pfister S."/>
            <person name="Riley R."/>
            <person name="Sitrit Y."/>
            <person name="Stielow J.B."/>
            <person name="Szollosi G."/>
            <person name="Zifcakova L."/>
            <person name="Stursova M."/>
            <person name="Spatafora J.W."/>
            <person name="Tedersoo L."/>
            <person name="Vaario L.M."/>
            <person name="Yamada A."/>
            <person name="Yan M."/>
            <person name="Wang P."/>
            <person name="Xu J."/>
            <person name="Bruns T."/>
            <person name="Baldrian P."/>
            <person name="Vilgalys R."/>
            <person name="Dunand C."/>
            <person name="Henrissat B."/>
            <person name="Grigoriev I.V."/>
            <person name="Hibbett D."/>
            <person name="Nagy L.G."/>
            <person name="Martin F.M."/>
        </authorList>
    </citation>
    <scope>NUCLEOTIDE SEQUENCE</scope>
    <source>
        <strain evidence="2">UP504</strain>
    </source>
</reference>
<dbReference type="Proteomes" id="UP000886523">
    <property type="component" value="Unassembled WGS sequence"/>
</dbReference>
<name>A0A9P6B255_9AGAM</name>
<sequence>MKLAHSLALFITAALILPSALANFHITRRDSIKGISLIACPSNYFNCKCLVNDDRAAHIAGNSLPSDSFSTEGNLCGMMHLNFYNRNDGHWSFTRTTEMGLCKESVTRMTEPRRVRTCSPHGQLGRSADCLGFVKCSVKIV</sequence>
<gene>
    <name evidence="2" type="ORF">BS47DRAFT_1360885</name>
</gene>
<organism evidence="2 3">
    <name type="scientific">Hydnum rufescens UP504</name>
    <dbReference type="NCBI Taxonomy" id="1448309"/>
    <lineage>
        <taxon>Eukaryota</taxon>
        <taxon>Fungi</taxon>
        <taxon>Dikarya</taxon>
        <taxon>Basidiomycota</taxon>
        <taxon>Agaricomycotina</taxon>
        <taxon>Agaricomycetes</taxon>
        <taxon>Cantharellales</taxon>
        <taxon>Hydnaceae</taxon>
        <taxon>Hydnum</taxon>
    </lineage>
</organism>
<dbReference type="OrthoDB" id="2997026at2759"/>
<dbReference type="EMBL" id="MU128948">
    <property type="protein sequence ID" value="KAF9515595.1"/>
    <property type="molecule type" value="Genomic_DNA"/>
</dbReference>
<evidence type="ECO:0000313" key="3">
    <source>
        <dbReference type="Proteomes" id="UP000886523"/>
    </source>
</evidence>
<comment type="caution">
    <text evidence="2">The sequence shown here is derived from an EMBL/GenBank/DDBJ whole genome shotgun (WGS) entry which is preliminary data.</text>
</comment>
<evidence type="ECO:0000313" key="2">
    <source>
        <dbReference type="EMBL" id="KAF9515595.1"/>
    </source>
</evidence>
<evidence type="ECO:0008006" key="4">
    <source>
        <dbReference type="Google" id="ProtNLM"/>
    </source>
</evidence>